<evidence type="ECO:0000259" key="4">
    <source>
        <dbReference type="PROSITE" id="PS50887"/>
    </source>
</evidence>
<dbReference type="PANTHER" id="PTHR44757">
    <property type="entry name" value="DIGUANYLATE CYCLASE DGCP"/>
    <property type="match status" value="1"/>
</dbReference>
<dbReference type="GO" id="GO:0003824">
    <property type="term" value="F:catalytic activity"/>
    <property type="evidence" value="ECO:0007669"/>
    <property type="project" value="UniProtKB-ARBA"/>
</dbReference>
<name>A0A1H0BEC6_9HYPH</name>
<dbReference type="SMART" id="SM00091">
    <property type="entry name" value="PAS"/>
    <property type="match status" value="3"/>
</dbReference>
<dbReference type="Pfam" id="PF01590">
    <property type="entry name" value="GAF"/>
    <property type="match status" value="1"/>
</dbReference>
<feature type="region of interest" description="Disordered" evidence="1">
    <location>
        <begin position="999"/>
        <end position="1027"/>
    </location>
</feature>
<dbReference type="Gene3D" id="2.10.70.100">
    <property type="match status" value="1"/>
</dbReference>
<proteinExistence type="predicted"/>
<feature type="domain" description="EAL" evidence="3">
    <location>
        <begin position="751"/>
        <end position="999"/>
    </location>
</feature>
<dbReference type="InterPro" id="IPR000014">
    <property type="entry name" value="PAS"/>
</dbReference>
<dbReference type="SMART" id="SM00267">
    <property type="entry name" value="GGDEF"/>
    <property type="match status" value="1"/>
</dbReference>
<dbReference type="InterPro" id="IPR001633">
    <property type="entry name" value="EAL_dom"/>
</dbReference>
<dbReference type="InterPro" id="IPR035919">
    <property type="entry name" value="EAL_sf"/>
</dbReference>
<dbReference type="InterPro" id="IPR013655">
    <property type="entry name" value="PAS_fold_3"/>
</dbReference>
<reference evidence="6" key="1">
    <citation type="submission" date="2016-10" db="EMBL/GenBank/DDBJ databases">
        <authorList>
            <person name="Varghese N."/>
            <person name="Submissions S."/>
        </authorList>
    </citation>
    <scope>NUCLEOTIDE SEQUENCE [LARGE SCALE GENOMIC DNA]</scope>
    <source>
        <strain evidence="6">BL47</strain>
    </source>
</reference>
<dbReference type="PANTHER" id="PTHR44757:SF2">
    <property type="entry name" value="BIOFILM ARCHITECTURE MAINTENANCE PROTEIN MBAA"/>
    <property type="match status" value="1"/>
</dbReference>
<dbReference type="Gene3D" id="3.30.450.40">
    <property type="match status" value="1"/>
</dbReference>
<dbReference type="SUPFAM" id="SSF55785">
    <property type="entry name" value="PYP-like sensor domain (PAS domain)"/>
    <property type="match status" value="3"/>
</dbReference>
<dbReference type="PROSITE" id="PS50113">
    <property type="entry name" value="PAC"/>
    <property type="match status" value="2"/>
</dbReference>
<dbReference type="InterPro" id="IPR052155">
    <property type="entry name" value="Biofilm_reg_signaling"/>
</dbReference>
<evidence type="ECO:0000256" key="1">
    <source>
        <dbReference type="SAM" id="MobiDB-lite"/>
    </source>
</evidence>
<evidence type="ECO:0000259" key="2">
    <source>
        <dbReference type="PROSITE" id="PS50113"/>
    </source>
</evidence>
<evidence type="ECO:0000313" key="6">
    <source>
        <dbReference type="Proteomes" id="UP000198704"/>
    </source>
</evidence>
<dbReference type="EMBL" id="FNHS01000008">
    <property type="protein sequence ID" value="SDN43773.1"/>
    <property type="molecule type" value="Genomic_DNA"/>
</dbReference>
<organism evidence="5 6">
    <name type="scientific">Methylobacterium phyllostachyos</name>
    <dbReference type="NCBI Taxonomy" id="582672"/>
    <lineage>
        <taxon>Bacteria</taxon>
        <taxon>Pseudomonadati</taxon>
        <taxon>Pseudomonadota</taxon>
        <taxon>Alphaproteobacteria</taxon>
        <taxon>Hyphomicrobiales</taxon>
        <taxon>Methylobacteriaceae</taxon>
        <taxon>Methylobacterium</taxon>
    </lineage>
</organism>
<dbReference type="InterPro" id="IPR000700">
    <property type="entry name" value="PAS-assoc_C"/>
</dbReference>
<dbReference type="CDD" id="cd01948">
    <property type="entry name" value="EAL"/>
    <property type="match status" value="1"/>
</dbReference>
<dbReference type="CDD" id="cd00130">
    <property type="entry name" value="PAS"/>
    <property type="match status" value="2"/>
</dbReference>
<dbReference type="Pfam" id="PF12860">
    <property type="entry name" value="PAS_7"/>
    <property type="match status" value="1"/>
</dbReference>
<dbReference type="Gene3D" id="3.30.450.20">
    <property type="entry name" value="PAS domain"/>
    <property type="match status" value="3"/>
</dbReference>
<evidence type="ECO:0000259" key="3">
    <source>
        <dbReference type="PROSITE" id="PS50883"/>
    </source>
</evidence>
<dbReference type="AlphaFoldDB" id="A0A1H0BEC6"/>
<dbReference type="SUPFAM" id="SSF55073">
    <property type="entry name" value="Nucleotide cyclase"/>
    <property type="match status" value="1"/>
</dbReference>
<feature type="domain" description="GGDEF" evidence="4">
    <location>
        <begin position="609"/>
        <end position="742"/>
    </location>
</feature>
<accession>A0A1H0BEC6</accession>
<dbReference type="NCBIfam" id="TIGR00229">
    <property type="entry name" value="sensory_box"/>
    <property type="match status" value="2"/>
</dbReference>
<feature type="domain" description="PAC" evidence="2">
    <location>
        <begin position="262"/>
        <end position="314"/>
    </location>
</feature>
<dbReference type="Pfam" id="PF00563">
    <property type="entry name" value="EAL"/>
    <property type="match status" value="1"/>
</dbReference>
<dbReference type="Proteomes" id="UP000198704">
    <property type="component" value="Unassembled WGS sequence"/>
</dbReference>
<dbReference type="InterPro" id="IPR035965">
    <property type="entry name" value="PAS-like_dom_sf"/>
</dbReference>
<dbReference type="InterPro" id="IPR001610">
    <property type="entry name" value="PAC"/>
</dbReference>
<dbReference type="OrthoDB" id="9814202at2"/>
<dbReference type="NCBIfam" id="TIGR00254">
    <property type="entry name" value="GGDEF"/>
    <property type="match status" value="1"/>
</dbReference>
<dbReference type="InterPro" id="IPR043128">
    <property type="entry name" value="Rev_trsase/Diguanyl_cyclase"/>
</dbReference>
<dbReference type="SUPFAM" id="SSF55781">
    <property type="entry name" value="GAF domain-like"/>
    <property type="match status" value="1"/>
</dbReference>
<dbReference type="SMART" id="SM00052">
    <property type="entry name" value="EAL"/>
    <property type="match status" value="1"/>
</dbReference>
<dbReference type="InterPro" id="IPR029016">
    <property type="entry name" value="GAF-like_dom_sf"/>
</dbReference>
<dbReference type="InterPro" id="IPR000160">
    <property type="entry name" value="GGDEF_dom"/>
</dbReference>
<evidence type="ECO:0000313" key="5">
    <source>
        <dbReference type="EMBL" id="SDN43773.1"/>
    </source>
</evidence>
<dbReference type="PROSITE" id="PS50883">
    <property type="entry name" value="EAL"/>
    <property type="match status" value="1"/>
</dbReference>
<dbReference type="InterPro" id="IPR029787">
    <property type="entry name" value="Nucleotide_cyclase"/>
</dbReference>
<sequence length="1027" mass="113581">MLAVASNEADRLAALRHLAIMDTPNEAHFDAVCRLARDLFSVPIALVSLVDEDRQWFKAKCGIDLDGTERSIAFCNYTIGSDEVFVVDDATRDRRFATNPLVHGEQAIRFYAGAPLILRPGIRVGALCIKDTVARSFSPEQVRQLRDLAEILVAHLRLREAQKGQEVEIAERMSVERRLLAADEFQAIAEETARLGHWRIDVANRTIEWSAGIASVFGRNPELDVLDLEEHLGFYHPDDRAAVRGRMEAAMADRSALPRGGYDHRSRILRRDGEVRYVSVCGVAERDEVGRVVSLHGVCLDVTDLTRSERELRDTGALLRATLEAMDQGLLMTDADDRVRVHNGRAAAMMGVPESLLYDGAPFQAVRRHQLENGEFVHLPDRLRRWLELGEPALRVDNYERQRPNGTVLEVRTLPVTTGGVVRTLTDVTTRRSAERALRESEAHLRVSEERLALALDSGEDCLFDWDLVDGSLWVTERWRDKLGLVGGLAQPTTSVWIAAIHPEDRERVMSATRAHLKGQTSSLECEYRVRRADGSAFWVLARARVSSRAPDGQAVRLVGTLIDISQRKEAEARIAHMALHDSLTGLPNRNLFRKRLDRALRRAAREPDRHAVLALDLDRFKAVNDTYGHMAGDRVLCLVADRLRAIVPEPNTVARLGGDEFAVILSDIDGGAAAAQVCERIIAAVGEPMRLDGKVIDIGVSIGSAVLSDHGLTDEEAFKRADMALFEAKAAGRNTHWMFEAKAHARTAARSSLALDMKEAIRRGDFFLVYQPIIDVTTGSVVSFEALMRWRHPEHGLISPGEFIAVAEETGLIVPLGAWALKEACREAVYWPEPLCVSVNVSTVQFRGGLEEAVIAALASSGLAAQRLKLEVTESLLAQNPEQAVAVLHRLRAIDVHIALDDFGTGYSSMSYLRRFPFHLLKIDRAFIRDIADPDAAAIVRAMVGIGERLGMGIIAEGVETAEQLELVRREGCKQVQGYLFSKPLPAVEARAFARSGRAQKASAARERNDRNPPPAAIPTIRPSAA</sequence>
<dbReference type="Pfam" id="PF00990">
    <property type="entry name" value="GGDEF"/>
    <property type="match status" value="1"/>
</dbReference>
<dbReference type="PROSITE" id="PS50887">
    <property type="entry name" value="GGDEF"/>
    <property type="match status" value="1"/>
</dbReference>
<dbReference type="Pfam" id="PF08447">
    <property type="entry name" value="PAS_3"/>
    <property type="match status" value="2"/>
</dbReference>
<dbReference type="Gene3D" id="3.20.20.450">
    <property type="entry name" value="EAL domain"/>
    <property type="match status" value="1"/>
</dbReference>
<dbReference type="SMART" id="SM00086">
    <property type="entry name" value="PAC"/>
    <property type="match status" value="2"/>
</dbReference>
<dbReference type="RefSeq" id="WP_091716749.1">
    <property type="nucleotide sequence ID" value="NZ_FNHS01000008.1"/>
</dbReference>
<dbReference type="STRING" id="582672.SAMN05216360_108139"/>
<protein>
    <submittedName>
        <fullName evidence="5">PAS domain S-box-containing protein/diguanylate cyclase (GGDEF) domain-containing protein</fullName>
    </submittedName>
</protein>
<dbReference type="FunFam" id="3.30.70.270:FF:000001">
    <property type="entry name" value="Diguanylate cyclase domain protein"/>
    <property type="match status" value="1"/>
</dbReference>
<gene>
    <name evidence="5" type="ORF">SAMN05216360_108139</name>
</gene>
<feature type="domain" description="PAC" evidence="2">
    <location>
        <begin position="524"/>
        <end position="577"/>
    </location>
</feature>
<dbReference type="CDD" id="cd01949">
    <property type="entry name" value="GGDEF"/>
    <property type="match status" value="1"/>
</dbReference>
<dbReference type="SUPFAM" id="SSF141868">
    <property type="entry name" value="EAL domain-like"/>
    <property type="match status" value="1"/>
</dbReference>
<keyword evidence="6" id="KW-1185">Reference proteome</keyword>
<dbReference type="Gene3D" id="3.30.70.270">
    <property type="match status" value="1"/>
</dbReference>
<dbReference type="SMART" id="SM00065">
    <property type="entry name" value="GAF"/>
    <property type="match status" value="1"/>
</dbReference>
<dbReference type="InterPro" id="IPR003018">
    <property type="entry name" value="GAF"/>
</dbReference>